<keyword evidence="1" id="KW-0808">Transferase</keyword>
<name>A0ABS4I4I1_9BACL</name>
<protein>
    <submittedName>
        <fullName evidence="1">Serine O-acetyltransferase</fullName>
        <ecNumber evidence="1">2.3.1.30</ecNumber>
    </submittedName>
</protein>
<dbReference type="EC" id="2.3.1.30" evidence="1"/>
<accession>A0ABS4I4I1</accession>
<dbReference type="InterPro" id="IPR011004">
    <property type="entry name" value="Trimer_LpxA-like_sf"/>
</dbReference>
<dbReference type="Proteomes" id="UP001519344">
    <property type="component" value="Unassembled WGS sequence"/>
</dbReference>
<dbReference type="Gene3D" id="2.160.10.10">
    <property type="entry name" value="Hexapeptide repeat proteins"/>
    <property type="match status" value="1"/>
</dbReference>
<dbReference type="RefSeq" id="WP_167055129.1">
    <property type="nucleotide sequence ID" value="NZ_JAAOZR010000009.1"/>
</dbReference>
<proteinExistence type="predicted"/>
<sequence>MELSLPYSDFNLYVQKQLEHFFPDKIAINQGEWNTVMDKALDRTAFCFKHVTLPAYNKNGSPFLNHLHSDQYAVFLWFLSNTIWKESQNEIVANKLFYLNKALHGISVMYNTALPDIFLLLHTVGTVLGRATYGDFFVASQGCTVGAQNDCYPLIGKGVGLLPNSSVIGDCRVGNRSVVGINATVYQDDIDQDQVVFVDSDGKVQRKLKNGDAWTQRFFNVSLKDVN</sequence>
<keyword evidence="1" id="KW-0012">Acyltransferase</keyword>
<dbReference type="SUPFAM" id="SSF51161">
    <property type="entry name" value="Trimeric LpxA-like enzymes"/>
    <property type="match status" value="1"/>
</dbReference>
<keyword evidence="2" id="KW-1185">Reference proteome</keyword>
<gene>
    <name evidence="1" type="ORF">J2Z65_005063</name>
</gene>
<reference evidence="1 2" key="1">
    <citation type="submission" date="2021-03" db="EMBL/GenBank/DDBJ databases">
        <title>Genomic Encyclopedia of Type Strains, Phase IV (KMG-IV): sequencing the most valuable type-strain genomes for metagenomic binning, comparative biology and taxonomic classification.</title>
        <authorList>
            <person name="Goeker M."/>
        </authorList>
    </citation>
    <scope>NUCLEOTIDE SEQUENCE [LARGE SCALE GENOMIC DNA]</scope>
    <source>
        <strain evidence="1 2">DSM 24950</strain>
    </source>
</reference>
<dbReference type="EMBL" id="JAGGKV010000016">
    <property type="protein sequence ID" value="MBP1965818.1"/>
    <property type="molecule type" value="Genomic_DNA"/>
</dbReference>
<organism evidence="1 2">
    <name type="scientific">Paenibacillus aceris</name>
    <dbReference type="NCBI Taxonomy" id="869555"/>
    <lineage>
        <taxon>Bacteria</taxon>
        <taxon>Bacillati</taxon>
        <taxon>Bacillota</taxon>
        <taxon>Bacilli</taxon>
        <taxon>Bacillales</taxon>
        <taxon>Paenibacillaceae</taxon>
        <taxon>Paenibacillus</taxon>
    </lineage>
</organism>
<dbReference type="GO" id="GO:0009001">
    <property type="term" value="F:serine O-acetyltransferase activity"/>
    <property type="evidence" value="ECO:0007669"/>
    <property type="project" value="UniProtKB-EC"/>
</dbReference>
<evidence type="ECO:0000313" key="1">
    <source>
        <dbReference type="EMBL" id="MBP1965818.1"/>
    </source>
</evidence>
<evidence type="ECO:0000313" key="2">
    <source>
        <dbReference type="Proteomes" id="UP001519344"/>
    </source>
</evidence>
<comment type="caution">
    <text evidence="1">The sequence shown here is derived from an EMBL/GenBank/DDBJ whole genome shotgun (WGS) entry which is preliminary data.</text>
</comment>